<protein>
    <submittedName>
        <fullName evidence="12">Cystinosin homolog</fullName>
    </submittedName>
</protein>
<comment type="similarity">
    <text evidence="2">Belongs to the cystinosin family.</text>
</comment>
<dbReference type="InterPro" id="IPR005282">
    <property type="entry name" value="LC_transporter"/>
</dbReference>
<dbReference type="PANTHER" id="PTHR13131">
    <property type="entry name" value="CYSTINOSIN"/>
    <property type="match status" value="1"/>
</dbReference>
<evidence type="ECO:0000256" key="1">
    <source>
        <dbReference type="ARBA" id="ARBA00004127"/>
    </source>
</evidence>
<evidence type="ECO:0000256" key="2">
    <source>
        <dbReference type="ARBA" id="ARBA00006855"/>
    </source>
</evidence>
<evidence type="ECO:0000256" key="5">
    <source>
        <dbReference type="ARBA" id="ARBA00022737"/>
    </source>
</evidence>
<comment type="catalytic activity">
    <reaction evidence="8">
        <text>L-cystine(out) + H(+)(out) = L-cystine(in) + H(+)(in)</text>
        <dbReference type="Rhea" id="RHEA:66172"/>
        <dbReference type="ChEBI" id="CHEBI:15378"/>
        <dbReference type="ChEBI" id="CHEBI:35491"/>
    </reaction>
    <physiologicalReaction direction="left-to-right" evidence="8">
        <dbReference type="Rhea" id="RHEA:66173"/>
    </physiologicalReaction>
</comment>
<keyword evidence="4 9" id="KW-0812">Transmembrane</keyword>
<dbReference type="Gene3D" id="1.20.1280.290">
    <property type="match status" value="1"/>
</dbReference>
<keyword evidence="7 9" id="KW-0472">Membrane</keyword>
<dbReference type="GO" id="GO:0012505">
    <property type="term" value="C:endomembrane system"/>
    <property type="evidence" value="ECO:0007669"/>
    <property type="project" value="UniProtKB-SubCell"/>
</dbReference>
<dbReference type="EMBL" id="UYYF01004536">
    <property type="protein sequence ID" value="VDN05175.1"/>
    <property type="molecule type" value="Genomic_DNA"/>
</dbReference>
<evidence type="ECO:0000313" key="12">
    <source>
        <dbReference type="WBParaSite" id="TCLT_0000770401-mRNA-1"/>
    </source>
</evidence>
<dbReference type="PANTHER" id="PTHR13131:SF5">
    <property type="entry name" value="CYSTINOSIN"/>
    <property type="match status" value="1"/>
</dbReference>
<evidence type="ECO:0000256" key="7">
    <source>
        <dbReference type="ARBA" id="ARBA00023136"/>
    </source>
</evidence>
<evidence type="ECO:0000256" key="6">
    <source>
        <dbReference type="ARBA" id="ARBA00022989"/>
    </source>
</evidence>
<evidence type="ECO:0000256" key="9">
    <source>
        <dbReference type="SAM" id="Phobius"/>
    </source>
</evidence>
<feature type="transmembrane region" description="Helical" evidence="9">
    <location>
        <begin position="108"/>
        <end position="128"/>
    </location>
</feature>
<reference evidence="12" key="1">
    <citation type="submission" date="2017-02" db="UniProtKB">
        <authorList>
            <consortium name="WormBaseParasite"/>
        </authorList>
    </citation>
    <scope>IDENTIFICATION</scope>
</reference>
<keyword evidence="6 9" id="KW-1133">Transmembrane helix</keyword>
<dbReference type="Proteomes" id="UP000276776">
    <property type="component" value="Unassembled WGS sequence"/>
</dbReference>
<keyword evidence="3" id="KW-0813">Transport</keyword>
<dbReference type="Pfam" id="PF04193">
    <property type="entry name" value="PQ-loop"/>
    <property type="match status" value="1"/>
</dbReference>
<dbReference type="InterPro" id="IPR006603">
    <property type="entry name" value="PQ-loop_rpt"/>
</dbReference>
<dbReference type="GO" id="GO:0005765">
    <property type="term" value="C:lysosomal membrane"/>
    <property type="evidence" value="ECO:0007669"/>
    <property type="project" value="TreeGrafter"/>
</dbReference>
<feature type="transmembrane region" description="Helical" evidence="9">
    <location>
        <begin position="241"/>
        <end position="264"/>
    </location>
</feature>
<keyword evidence="5" id="KW-0677">Repeat</keyword>
<accession>A0A0N5D425</accession>
<feature type="transmembrane region" description="Helical" evidence="9">
    <location>
        <begin position="304"/>
        <end position="325"/>
    </location>
</feature>
<evidence type="ECO:0000256" key="3">
    <source>
        <dbReference type="ARBA" id="ARBA00022448"/>
    </source>
</evidence>
<reference evidence="10 11" key="2">
    <citation type="submission" date="2018-11" db="EMBL/GenBank/DDBJ databases">
        <authorList>
            <consortium name="Pathogen Informatics"/>
        </authorList>
    </citation>
    <scope>NUCLEOTIDE SEQUENCE [LARGE SCALE GENOMIC DNA]</scope>
</reference>
<dbReference type="AlphaFoldDB" id="A0A0N5D425"/>
<feature type="transmembrane region" description="Helical" evidence="9">
    <location>
        <begin position="183"/>
        <end position="202"/>
    </location>
</feature>
<feature type="transmembrane region" description="Helical" evidence="9">
    <location>
        <begin position="208"/>
        <end position="229"/>
    </location>
</feature>
<evidence type="ECO:0000256" key="4">
    <source>
        <dbReference type="ARBA" id="ARBA00022692"/>
    </source>
</evidence>
<dbReference type="STRING" id="103827.A0A0N5D425"/>
<keyword evidence="11" id="KW-1185">Reference proteome</keyword>
<evidence type="ECO:0000256" key="8">
    <source>
        <dbReference type="ARBA" id="ARBA00048473"/>
    </source>
</evidence>
<dbReference type="GO" id="GO:0015184">
    <property type="term" value="F:L-cystine transmembrane transporter activity"/>
    <property type="evidence" value="ECO:0007669"/>
    <property type="project" value="TreeGrafter"/>
</dbReference>
<name>A0A0N5D425_THECL</name>
<evidence type="ECO:0000313" key="10">
    <source>
        <dbReference type="EMBL" id="VDN05175.1"/>
    </source>
</evidence>
<gene>
    <name evidence="10" type="ORF">TCLT_LOCUS7693</name>
</gene>
<dbReference type="OrthoDB" id="75720at2759"/>
<evidence type="ECO:0000313" key="11">
    <source>
        <dbReference type="Proteomes" id="UP000276776"/>
    </source>
</evidence>
<feature type="transmembrane region" description="Helical" evidence="9">
    <location>
        <begin position="148"/>
        <end position="171"/>
    </location>
</feature>
<proteinExistence type="inferred from homology"/>
<comment type="subcellular location">
    <subcellularLocation>
        <location evidence="1">Endomembrane system</location>
        <topology evidence="1">Multi-pass membrane protein</topology>
    </subcellularLocation>
</comment>
<dbReference type="WBParaSite" id="TCLT_0000770401-mRNA-1">
    <property type="protein sequence ID" value="TCLT_0000770401-mRNA-1"/>
    <property type="gene ID" value="TCLT_0000770401"/>
</dbReference>
<organism evidence="12">
    <name type="scientific">Thelazia callipaeda</name>
    <name type="common">Oriental eyeworm</name>
    <name type="synonym">Parasitic nematode</name>
    <dbReference type="NCBI Taxonomy" id="103827"/>
    <lineage>
        <taxon>Eukaryota</taxon>
        <taxon>Metazoa</taxon>
        <taxon>Ecdysozoa</taxon>
        <taxon>Nematoda</taxon>
        <taxon>Chromadorea</taxon>
        <taxon>Rhabditida</taxon>
        <taxon>Spirurina</taxon>
        <taxon>Spiruromorpha</taxon>
        <taxon>Thelazioidea</taxon>
        <taxon>Thelaziidae</taxon>
        <taxon>Thelazia</taxon>
    </lineage>
</organism>
<dbReference type="OMA" id="ILEFIMC"/>
<dbReference type="SMART" id="SM00679">
    <property type="entry name" value="CTNS"/>
    <property type="match status" value="1"/>
</dbReference>
<sequence length="364" mass="40822">MTKMVTSIYLHVKPREIVLTVGEDKNVTFFVTETLPLPVTLTLRKSDLFDGTPHVFELNNDKRSANIVLTGIRITSYAIIEIEKCISANASGNFTNCPFSVVGLNFDFLLLNIVGFTCYTFYNVFMYFDSYVQEIYEREHPHSLIPVLLNDVVFALHALLACLVTALQCYFYTRGNQRISYTCWVLTAVFALIAVTTLSMAVIGWMNILQFIVGLSYIKMAVTLCKYFPQAYMNFRRKSTIGWSIGNVLLDCLGGVMDIIQMVLQGANTGENFADSNFYHLVMAVSDVEILDDWSIFYGNPVKFGLGLVSMIFDVLFMVQHYCLYRNADGGPPLRTSEGGTTEEMDFSDSNVASLPEVISVSNA</sequence>